<keyword evidence="3 5" id="KW-1133">Transmembrane helix</keyword>
<feature type="transmembrane region" description="Helical" evidence="5">
    <location>
        <begin position="97"/>
        <end position="116"/>
    </location>
</feature>
<keyword evidence="2 5" id="KW-0812">Transmembrane</keyword>
<evidence type="ECO:0000313" key="7">
    <source>
        <dbReference type="EMBL" id="RSH78927.1"/>
    </source>
</evidence>
<protein>
    <recommendedName>
        <fullName evidence="6">TMEM205-like domain-containing protein</fullName>
    </recommendedName>
</protein>
<proteinExistence type="predicted"/>
<feature type="domain" description="TMEM205-like" evidence="6">
    <location>
        <begin position="20"/>
        <end position="116"/>
    </location>
</feature>
<evidence type="ECO:0000256" key="5">
    <source>
        <dbReference type="SAM" id="Phobius"/>
    </source>
</evidence>
<feature type="transmembrane region" description="Helical" evidence="5">
    <location>
        <begin position="55"/>
        <end position="77"/>
    </location>
</feature>
<feature type="transmembrane region" description="Helical" evidence="5">
    <location>
        <begin position="137"/>
        <end position="159"/>
    </location>
</feature>
<sequence>MAGIVHQALAPFTLKGFYLLTWGAALGTNLWQSLSSIEQLKSLSRDQFVSLQSKVAPAYFATSTALTGTLLLTHLYFHPSLLSSPLKSPHWYQLEEGVQAILIATAFVPQLINLLVRPQDSGPSLEKGAAEAKPTALQGLAAALNSVSALALIGLGLAVSM</sequence>
<name>A0A427XJK5_9TREE</name>
<dbReference type="OrthoDB" id="1641132at2759"/>
<keyword evidence="4 5" id="KW-0472">Membrane</keyword>
<comment type="caution">
    <text evidence="7">The sequence shown here is derived from an EMBL/GenBank/DDBJ whole genome shotgun (WGS) entry which is preliminary data.</text>
</comment>
<dbReference type="AlphaFoldDB" id="A0A427XJK5"/>
<dbReference type="Proteomes" id="UP000279236">
    <property type="component" value="Unassembled WGS sequence"/>
</dbReference>
<gene>
    <name evidence="7" type="ORF">EHS24_001850</name>
</gene>
<accession>A0A427XJK5</accession>
<dbReference type="GO" id="GO:0016020">
    <property type="term" value="C:membrane"/>
    <property type="evidence" value="ECO:0007669"/>
    <property type="project" value="UniProtKB-SubCell"/>
</dbReference>
<dbReference type="RefSeq" id="XP_028474074.1">
    <property type="nucleotide sequence ID" value="XM_028617611.1"/>
</dbReference>
<evidence type="ECO:0000313" key="8">
    <source>
        <dbReference type="Proteomes" id="UP000279236"/>
    </source>
</evidence>
<evidence type="ECO:0000256" key="3">
    <source>
        <dbReference type="ARBA" id="ARBA00022989"/>
    </source>
</evidence>
<dbReference type="PANTHER" id="PTHR23241:SF102">
    <property type="entry name" value="LD23009P"/>
    <property type="match status" value="1"/>
</dbReference>
<dbReference type="EMBL" id="RSCE01000011">
    <property type="protein sequence ID" value="RSH78927.1"/>
    <property type="molecule type" value="Genomic_DNA"/>
</dbReference>
<comment type="subcellular location">
    <subcellularLocation>
        <location evidence="1">Membrane</location>
    </subcellularLocation>
</comment>
<evidence type="ECO:0000259" key="6">
    <source>
        <dbReference type="Pfam" id="PF13664"/>
    </source>
</evidence>
<keyword evidence="8" id="KW-1185">Reference proteome</keyword>
<evidence type="ECO:0000256" key="4">
    <source>
        <dbReference type="ARBA" id="ARBA00023136"/>
    </source>
</evidence>
<evidence type="ECO:0000256" key="2">
    <source>
        <dbReference type="ARBA" id="ARBA00022692"/>
    </source>
</evidence>
<dbReference type="Pfam" id="PF13664">
    <property type="entry name" value="DUF4149"/>
    <property type="match status" value="1"/>
</dbReference>
<dbReference type="InterPro" id="IPR025423">
    <property type="entry name" value="TMEM205-like"/>
</dbReference>
<organism evidence="7 8">
    <name type="scientific">Apiotrichum porosum</name>
    <dbReference type="NCBI Taxonomy" id="105984"/>
    <lineage>
        <taxon>Eukaryota</taxon>
        <taxon>Fungi</taxon>
        <taxon>Dikarya</taxon>
        <taxon>Basidiomycota</taxon>
        <taxon>Agaricomycotina</taxon>
        <taxon>Tremellomycetes</taxon>
        <taxon>Trichosporonales</taxon>
        <taxon>Trichosporonaceae</taxon>
        <taxon>Apiotrichum</taxon>
    </lineage>
</organism>
<dbReference type="InterPro" id="IPR053009">
    <property type="entry name" value="Xanthocillin_Biosynth-Assoc"/>
</dbReference>
<reference evidence="7 8" key="1">
    <citation type="submission" date="2018-11" db="EMBL/GenBank/DDBJ databases">
        <title>Genome sequence of Apiotrichum porosum DSM 27194.</title>
        <authorList>
            <person name="Aliyu H."/>
            <person name="Gorte O."/>
            <person name="Ochsenreither K."/>
        </authorList>
    </citation>
    <scope>NUCLEOTIDE SEQUENCE [LARGE SCALE GENOMIC DNA]</scope>
    <source>
        <strain evidence="7 8">DSM 27194</strain>
    </source>
</reference>
<dbReference type="GeneID" id="39586393"/>
<dbReference type="PANTHER" id="PTHR23241">
    <property type="entry name" value="LATE EMBRYOGENESIS ABUNDANT PLANTS LEA-RELATED"/>
    <property type="match status" value="1"/>
</dbReference>
<evidence type="ECO:0000256" key="1">
    <source>
        <dbReference type="ARBA" id="ARBA00004370"/>
    </source>
</evidence>